<dbReference type="InterPro" id="IPR033932">
    <property type="entry name" value="YtcJ-like"/>
</dbReference>
<evidence type="ECO:0000256" key="1">
    <source>
        <dbReference type="SAM" id="SignalP"/>
    </source>
</evidence>
<feature type="domain" description="Amidohydrolase 3" evidence="2">
    <location>
        <begin position="89"/>
        <end position="565"/>
    </location>
</feature>
<dbReference type="PANTHER" id="PTHR22642">
    <property type="entry name" value="IMIDAZOLONEPROPIONASE"/>
    <property type="match status" value="1"/>
</dbReference>
<reference evidence="3 4" key="1">
    <citation type="submission" date="2017-10" db="EMBL/GenBank/DDBJ databases">
        <title>Genome sequence of Caulobacter mirabilis FWC38.</title>
        <authorList>
            <person name="Fiebig A."/>
            <person name="Crosson S."/>
        </authorList>
    </citation>
    <scope>NUCLEOTIDE SEQUENCE [LARGE SCALE GENOMIC DNA]</scope>
    <source>
        <strain evidence="3 4">FWC 38</strain>
    </source>
</reference>
<dbReference type="InterPro" id="IPR032466">
    <property type="entry name" value="Metal_Hydrolase"/>
</dbReference>
<dbReference type="EMBL" id="CP024201">
    <property type="protein sequence ID" value="ATQ44022.1"/>
    <property type="molecule type" value="Genomic_DNA"/>
</dbReference>
<organism evidence="3 4">
    <name type="scientific">Caulobacter mirabilis</name>
    <dbReference type="NCBI Taxonomy" id="69666"/>
    <lineage>
        <taxon>Bacteria</taxon>
        <taxon>Pseudomonadati</taxon>
        <taxon>Pseudomonadota</taxon>
        <taxon>Alphaproteobacteria</taxon>
        <taxon>Caulobacterales</taxon>
        <taxon>Caulobacteraceae</taxon>
        <taxon>Caulobacter</taxon>
    </lineage>
</organism>
<dbReference type="AlphaFoldDB" id="A0A2D2B1A8"/>
<gene>
    <name evidence="3" type="ORF">CSW64_17315</name>
</gene>
<dbReference type="GO" id="GO:0016810">
    <property type="term" value="F:hydrolase activity, acting on carbon-nitrogen (but not peptide) bonds"/>
    <property type="evidence" value="ECO:0007669"/>
    <property type="project" value="InterPro"/>
</dbReference>
<keyword evidence="4" id="KW-1185">Reference proteome</keyword>
<dbReference type="SUPFAM" id="SSF51338">
    <property type="entry name" value="Composite domain of metallo-dependent hydrolases"/>
    <property type="match status" value="1"/>
</dbReference>
<proteinExistence type="predicted"/>
<dbReference type="KEGG" id="cmb:CSW64_17315"/>
<protein>
    <submittedName>
        <fullName evidence="3">Amidohydrolase</fullName>
    </submittedName>
</protein>
<dbReference type="PANTHER" id="PTHR22642:SF2">
    <property type="entry name" value="PROTEIN LONG AFTER FAR-RED 3"/>
    <property type="match status" value="1"/>
</dbReference>
<dbReference type="Proteomes" id="UP000228945">
    <property type="component" value="Chromosome"/>
</dbReference>
<dbReference type="InterPro" id="IPR011059">
    <property type="entry name" value="Metal-dep_hydrolase_composite"/>
</dbReference>
<evidence type="ECO:0000313" key="4">
    <source>
        <dbReference type="Proteomes" id="UP000228945"/>
    </source>
</evidence>
<name>A0A2D2B1A8_9CAUL</name>
<dbReference type="Pfam" id="PF07969">
    <property type="entry name" value="Amidohydro_3"/>
    <property type="match status" value="1"/>
</dbReference>
<dbReference type="Gene3D" id="3.20.20.140">
    <property type="entry name" value="Metal-dependent hydrolases"/>
    <property type="match status" value="1"/>
</dbReference>
<dbReference type="Gene3D" id="3.10.310.70">
    <property type="match status" value="1"/>
</dbReference>
<sequence>MASALGSRHPNGGPAVLNRILAVSAALLSLALAAPAARASDAGFLLLGGPIHIDAGGAPVQALVVRDGKVAFAGSLANARLRAQGLPELDLKGAAAFPGFMDSHVHLTGVGLREMTLNLDQVKSVTELVSVVKAWEAAHPGAEPLVGRGWIETHWPEKRFPGRADLDAVSATRPIVLERADGHAMVLNGAALRLAGIDRTTRDPAGGRIERDASGEATGMLIDGAMGLIEPKLPPLSYARRKEALARGTALYAARGWTAGANMSTSAEDVKALFELAAAGRLPIRVDAFMTPEDSAEVLKRGPYADPTGLVRVRGVKLYMDGALGSRGAALKAPYADRPDSSGLTIAEHDPTEAILKQALETHCQIAFHAIGDRGNRMVLDWMIEAFKTNGPGAAQTVWRIEHAQIVDPADIALFAKSGVVASMQPSHAIGDLYFAPARLGEARLKGAYAWKSLHNAGVIVAGGTDAPVEVGDPRIEYYAAVARKDLQGKAGADWHPEEALARDEALGLFTAAGAYAVQDKGRGSLKPGAAADITVFSSDVTTVPEAEILKVRPLLTLVGGKIVHDGR</sequence>
<dbReference type="SUPFAM" id="SSF51556">
    <property type="entry name" value="Metallo-dependent hydrolases"/>
    <property type="match status" value="1"/>
</dbReference>
<dbReference type="CDD" id="cd01300">
    <property type="entry name" value="YtcJ_like"/>
    <property type="match status" value="1"/>
</dbReference>
<evidence type="ECO:0000259" key="2">
    <source>
        <dbReference type="Pfam" id="PF07969"/>
    </source>
</evidence>
<evidence type="ECO:0000313" key="3">
    <source>
        <dbReference type="EMBL" id="ATQ44022.1"/>
    </source>
</evidence>
<keyword evidence="1" id="KW-0732">Signal</keyword>
<dbReference type="OrthoDB" id="9811399at2"/>
<keyword evidence="3" id="KW-0378">Hydrolase</keyword>
<dbReference type="Gene3D" id="2.30.40.10">
    <property type="entry name" value="Urease, subunit C, domain 1"/>
    <property type="match status" value="1"/>
</dbReference>
<feature type="signal peptide" evidence="1">
    <location>
        <begin position="1"/>
        <end position="39"/>
    </location>
</feature>
<feature type="chain" id="PRO_5013729753" evidence="1">
    <location>
        <begin position="40"/>
        <end position="568"/>
    </location>
</feature>
<dbReference type="InterPro" id="IPR013108">
    <property type="entry name" value="Amidohydro_3"/>
</dbReference>
<accession>A0A2D2B1A8</accession>